<evidence type="ECO:0000256" key="2">
    <source>
        <dbReference type="ARBA" id="ARBA00022490"/>
    </source>
</evidence>
<dbReference type="InterPro" id="IPR012340">
    <property type="entry name" value="NA-bd_OB-fold"/>
</dbReference>
<dbReference type="Proteomes" id="UP000027946">
    <property type="component" value="Unassembled WGS sequence"/>
</dbReference>
<dbReference type="InterPro" id="IPR011129">
    <property type="entry name" value="CSD"/>
</dbReference>
<comment type="caution">
    <text evidence="5">The sequence shown here is derived from an EMBL/GenBank/DDBJ whole genome shotgun (WGS) entry which is preliminary data.</text>
</comment>
<dbReference type="InterPro" id="IPR002059">
    <property type="entry name" value="CSP_DNA-bd"/>
</dbReference>
<sequence length="65" mass="7112">MTGTVKWFNAEKGYGFITGEDGVDVFAHFSQIQKDGFKTLEEGERVSFDVVQGAKGPQAENIVSL</sequence>
<dbReference type="STRING" id="1121324.CLIT_10c01020"/>
<dbReference type="EMBL" id="JJMM01000026">
    <property type="protein sequence ID" value="KDR93948.1"/>
    <property type="molecule type" value="Genomic_DNA"/>
</dbReference>
<dbReference type="GO" id="GO:0051252">
    <property type="term" value="P:regulation of RNA metabolic process"/>
    <property type="evidence" value="ECO:0007669"/>
    <property type="project" value="UniProtKB-ARBA"/>
</dbReference>
<dbReference type="PANTHER" id="PTHR11544">
    <property type="entry name" value="COLD SHOCK DOMAIN CONTAINING PROTEINS"/>
    <property type="match status" value="1"/>
</dbReference>
<proteinExistence type="predicted"/>
<dbReference type="EMBL" id="JJMM01000010">
    <property type="protein sequence ID" value="KDR95375.1"/>
    <property type="molecule type" value="Genomic_DNA"/>
</dbReference>
<dbReference type="RefSeq" id="WP_038263573.1">
    <property type="nucleotide sequence ID" value="NZ_FSRH01000004.1"/>
</dbReference>
<name>A0A069RAV6_PEPLI</name>
<dbReference type="PIRSF" id="PIRSF002599">
    <property type="entry name" value="Cold_shock_A"/>
    <property type="match status" value="1"/>
</dbReference>
<dbReference type="GO" id="GO:0005737">
    <property type="term" value="C:cytoplasm"/>
    <property type="evidence" value="ECO:0007669"/>
    <property type="project" value="UniProtKB-SubCell"/>
</dbReference>
<evidence type="ECO:0000256" key="3">
    <source>
        <dbReference type="RuleBase" id="RU000408"/>
    </source>
</evidence>
<dbReference type="InterPro" id="IPR012156">
    <property type="entry name" value="Cold_shock_CspA"/>
</dbReference>
<reference evidence="5 7" key="1">
    <citation type="submission" date="2014-03" db="EMBL/GenBank/DDBJ databases">
        <title>Genome sequence of Clostridium litorale W6, DSM 5388.</title>
        <authorList>
            <person name="Poehlein A."/>
            <person name="Jagirdar A."/>
            <person name="Khonsari B."/>
            <person name="Chibani C.M."/>
            <person name="Gutierrez Gutierrez D.A."/>
            <person name="Davydova E."/>
            <person name="Alghaithi H.S."/>
            <person name="Nair K.P."/>
            <person name="Dhamotharan K."/>
            <person name="Chandran L."/>
            <person name="G W."/>
            <person name="Daniel R."/>
        </authorList>
    </citation>
    <scope>NUCLEOTIDE SEQUENCE [LARGE SCALE GENOMIC DNA]</scope>
    <source>
        <strain evidence="5 7">W6</strain>
    </source>
</reference>
<dbReference type="PRINTS" id="PR00050">
    <property type="entry name" value="COLDSHOCK"/>
</dbReference>
<dbReference type="Gene3D" id="2.40.50.140">
    <property type="entry name" value="Nucleic acid-binding proteins"/>
    <property type="match status" value="1"/>
</dbReference>
<keyword evidence="7" id="KW-1185">Reference proteome</keyword>
<dbReference type="AlphaFoldDB" id="A0A069RAV6"/>
<dbReference type="InterPro" id="IPR050181">
    <property type="entry name" value="Cold_shock_domain"/>
</dbReference>
<evidence type="ECO:0000259" key="4">
    <source>
        <dbReference type="PROSITE" id="PS51857"/>
    </source>
</evidence>
<evidence type="ECO:0000313" key="7">
    <source>
        <dbReference type="Proteomes" id="UP000027946"/>
    </source>
</evidence>
<protein>
    <submittedName>
        <fullName evidence="5">Cold shock-like protein CspC</fullName>
    </submittedName>
</protein>
<dbReference type="InterPro" id="IPR019844">
    <property type="entry name" value="CSD_CS"/>
</dbReference>
<organism evidence="5 7">
    <name type="scientific">Peptoclostridium litorale DSM 5388</name>
    <dbReference type="NCBI Taxonomy" id="1121324"/>
    <lineage>
        <taxon>Bacteria</taxon>
        <taxon>Bacillati</taxon>
        <taxon>Bacillota</taxon>
        <taxon>Clostridia</taxon>
        <taxon>Peptostreptococcales</taxon>
        <taxon>Peptoclostridiaceae</taxon>
        <taxon>Peptoclostridium</taxon>
    </lineage>
</organism>
<dbReference type="FunFam" id="2.40.50.140:FF:000006">
    <property type="entry name" value="Cold shock protein CspC"/>
    <property type="match status" value="1"/>
</dbReference>
<dbReference type="Pfam" id="PF00313">
    <property type="entry name" value="CSD"/>
    <property type="match status" value="1"/>
</dbReference>
<evidence type="ECO:0000313" key="6">
    <source>
        <dbReference type="EMBL" id="KDR95375.1"/>
    </source>
</evidence>
<feature type="domain" description="CSD" evidence="4">
    <location>
        <begin position="1"/>
        <end position="64"/>
    </location>
</feature>
<dbReference type="Gene3D" id="6.20.370.130">
    <property type="match status" value="1"/>
</dbReference>
<dbReference type="PROSITE" id="PS51857">
    <property type="entry name" value="CSD_2"/>
    <property type="match status" value="1"/>
</dbReference>
<dbReference type="eggNOG" id="COG1278">
    <property type="taxonomic scope" value="Bacteria"/>
</dbReference>
<dbReference type="SMART" id="SM00357">
    <property type="entry name" value="CSP"/>
    <property type="match status" value="1"/>
</dbReference>
<keyword evidence="2" id="KW-0963">Cytoplasm</keyword>
<dbReference type="OrthoDB" id="9805039at2"/>
<dbReference type="SUPFAM" id="SSF50249">
    <property type="entry name" value="Nucleic acid-binding proteins"/>
    <property type="match status" value="1"/>
</dbReference>
<dbReference type="CDD" id="cd04458">
    <property type="entry name" value="CSP_CDS"/>
    <property type="match status" value="1"/>
</dbReference>
<evidence type="ECO:0000313" key="5">
    <source>
        <dbReference type="EMBL" id="KDR93948.1"/>
    </source>
</evidence>
<comment type="subcellular location">
    <subcellularLocation>
        <location evidence="1 3">Cytoplasm</location>
    </subcellularLocation>
</comment>
<dbReference type="GO" id="GO:0010468">
    <property type="term" value="P:regulation of gene expression"/>
    <property type="evidence" value="ECO:0007669"/>
    <property type="project" value="UniProtKB-ARBA"/>
</dbReference>
<accession>A0A069RAV6</accession>
<dbReference type="GO" id="GO:0003676">
    <property type="term" value="F:nucleic acid binding"/>
    <property type="evidence" value="ECO:0007669"/>
    <property type="project" value="InterPro"/>
</dbReference>
<dbReference type="PROSITE" id="PS00352">
    <property type="entry name" value="CSD_1"/>
    <property type="match status" value="1"/>
</dbReference>
<gene>
    <name evidence="5" type="primary">cspC</name>
    <name evidence="6" type="ORF">CLIT_10c01020</name>
    <name evidence="5" type="ORF">CLIT_23c02200</name>
</gene>
<evidence type="ECO:0000256" key="1">
    <source>
        <dbReference type="ARBA" id="ARBA00004496"/>
    </source>
</evidence>